<dbReference type="EMBL" id="BGPR01057237">
    <property type="protein sequence ID" value="GBO33604.1"/>
    <property type="molecule type" value="Genomic_DNA"/>
</dbReference>
<evidence type="ECO:0000256" key="1">
    <source>
        <dbReference type="SAM" id="MobiDB-lite"/>
    </source>
</evidence>
<keyword evidence="4" id="KW-1185">Reference proteome</keyword>
<gene>
    <name evidence="2" type="ORF">AVEN_223695_1</name>
    <name evidence="3" type="ORF">AVEN_45764_1</name>
</gene>
<comment type="caution">
    <text evidence="2">The sequence shown here is derived from an EMBL/GenBank/DDBJ whole genome shotgun (WGS) entry which is preliminary data.</text>
</comment>
<dbReference type="EMBL" id="BGPR01050195">
    <property type="protein sequence ID" value="GBO27208.1"/>
    <property type="molecule type" value="Genomic_DNA"/>
</dbReference>
<name>A0A4Y2VS11_ARAVE</name>
<protein>
    <submittedName>
        <fullName evidence="2">Uncharacterized protein</fullName>
    </submittedName>
</protein>
<proteinExistence type="predicted"/>
<evidence type="ECO:0000313" key="2">
    <source>
        <dbReference type="EMBL" id="GBO27208.1"/>
    </source>
</evidence>
<evidence type="ECO:0000313" key="4">
    <source>
        <dbReference type="Proteomes" id="UP000499080"/>
    </source>
</evidence>
<feature type="region of interest" description="Disordered" evidence="1">
    <location>
        <begin position="1"/>
        <end position="31"/>
    </location>
</feature>
<dbReference type="Proteomes" id="UP000499080">
    <property type="component" value="Unassembled WGS sequence"/>
</dbReference>
<reference evidence="2 4" key="1">
    <citation type="journal article" date="2019" name="Sci. Rep.">
        <title>Orb-weaving spider Araneus ventricosus genome elucidates the spidroin gene catalogue.</title>
        <authorList>
            <person name="Kono N."/>
            <person name="Nakamura H."/>
            <person name="Ohtoshi R."/>
            <person name="Moran D.A.P."/>
            <person name="Shinohara A."/>
            <person name="Yoshida Y."/>
            <person name="Fujiwara M."/>
            <person name="Mori M."/>
            <person name="Tomita M."/>
            <person name="Arakawa K."/>
        </authorList>
    </citation>
    <scope>NUCLEOTIDE SEQUENCE [LARGE SCALE GENOMIC DNA]</scope>
</reference>
<sequence length="84" mass="10017">MDGKFDSHSTVFQAESLELKERGNSPRKRLERQGQIMAWQRISPQSNHITKIKELHHRRDSTVTPKQTGYRSWLGRSSYWHLRK</sequence>
<evidence type="ECO:0000313" key="3">
    <source>
        <dbReference type="EMBL" id="GBO33604.1"/>
    </source>
</evidence>
<accession>A0A4Y2VS11</accession>
<dbReference type="AlphaFoldDB" id="A0A4Y2VS11"/>
<organism evidence="2 4">
    <name type="scientific">Araneus ventricosus</name>
    <name type="common">Orbweaver spider</name>
    <name type="synonym">Epeira ventricosa</name>
    <dbReference type="NCBI Taxonomy" id="182803"/>
    <lineage>
        <taxon>Eukaryota</taxon>
        <taxon>Metazoa</taxon>
        <taxon>Ecdysozoa</taxon>
        <taxon>Arthropoda</taxon>
        <taxon>Chelicerata</taxon>
        <taxon>Arachnida</taxon>
        <taxon>Araneae</taxon>
        <taxon>Araneomorphae</taxon>
        <taxon>Entelegynae</taxon>
        <taxon>Araneoidea</taxon>
        <taxon>Araneidae</taxon>
        <taxon>Araneus</taxon>
    </lineage>
</organism>